<proteinExistence type="predicted"/>
<reference evidence="3" key="1">
    <citation type="submission" date="2018-06" db="EMBL/GenBank/DDBJ databases">
        <authorList>
            <person name="Zhirakovskaya E."/>
        </authorList>
    </citation>
    <scope>NUCLEOTIDE SEQUENCE</scope>
</reference>
<evidence type="ECO:0000256" key="1">
    <source>
        <dbReference type="SAM" id="MobiDB-lite"/>
    </source>
</evidence>
<sequence>MSIILSDGKGHTWQLIPKAQSSRVNKTGVPNIHTLSDARSFLNRMDASAAFFWKNIWKQLNPDPTKDKNLTDKQTIEKIAPLLKEKQWLLSADNSVAPSPAKSTRNPHKITGGNYSGGRGGSSGGSGGSVYNSSNSPALLGPATIDRCVADASFPASTPTPGEDNAITSATPSKVSDDSDTAVVVNEDETTRGCPISMVSGEEVLPLSDFSLPGPVALEWKRFYRTGHSRDSGLGH</sequence>
<protein>
    <recommendedName>
        <fullName evidence="2">DUF6531 domain-containing protein</fullName>
    </recommendedName>
</protein>
<feature type="region of interest" description="Disordered" evidence="1">
    <location>
        <begin position="152"/>
        <end position="182"/>
    </location>
</feature>
<dbReference type="InterPro" id="IPR045351">
    <property type="entry name" value="DUF6531"/>
</dbReference>
<feature type="region of interest" description="Disordered" evidence="1">
    <location>
        <begin position="95"/>
        <end position="130"/>
    </location>
</feature>
<name>A0A3B0X0V3_9ZZZZ</name>
<feature type="compositionally biased region" description="Polar residues" evidence="1">
    <location>
        <begin position="95"/>
        <end position="104"/>
    </location>
</feature>
<feature type="compositionally biased region" description="Gly residues" evidence="1">
    <location>
        <begin position="114"/>
        <end position="128"/>
    </location>
</feature>
<dbReference type="Pfam" id="PF20148">
    <property type="entry name" value="DUF6531"/>
    <property type="match status" value="1"/>
</dbReference>
<accession>A0A3B0X0V3</accession>
<dbReference type="EMBL" id="UOFG01000020">
    <property type="protein sequence ID" value="VAW58143.1"/>
    <property type="molecule type" value="Genomic_DNA"/>
</dbReference>
<organism evidence="3">
    <name type="scientific">hydrothermal vent metagenome</name>
    <dbReference type="NCBI Taxonomy" id="652676"/>
    <lineage>
        <taxon>unclassified sequences</taxon>
        <taxon>metagenomes</taxon>
        <taxon>ecological metagenomes</taxon>
    </lineage>
</organism>
<feature type="non-terminal residue" evidence="3">
    <location>
        <position position="236"/>
    </location>
</feature>
<evidence type="ECO:0000313" key="3">
    <source>
        <dbReference type="EMBL" id="VAW58143.1"/>
    </source>
</evidence>
<gene>
    <name evidence="3" type="ORF">MNBD_GAMMA11-3110</name>
</gene>
<feature type="domain" description="DUF6531" evidence="2">
    <location>
        <begin position="193"/>
        <end position="236"/>
    </location>
</feature>
<evidence type="ECO:0000259" key="2">
    <source>
        <dbReference type="Pfam" id="PF20148"/>
    </source>
</evidence>
<feature type="compositionally biased region" description="Polar residues" evidence="1">
    <location>
        <begin position="155"/>
        <end position="174"/>
    </location>
</feature>
<dbReference type="AlphaFoldDB" id="A0A3B0X0V3"/>